<evidence type="ECO:0000313" key="2">
    <source>
        <dbReference type="Proteomes" id="UP000492820"/>
    </source>
</evidence>
<sequence length="108" mass="12566">MVNPGVYNLLLNECCSFNYQFSNGSSILMAPGMVRNSLFPHILDLLFECPCRAMWYNRSLIVDTLRASDLPLIVDRLRFSPFYMRDVVQYEKDFYILILPLQGGYDIL</sequence>
<proteinExistence type="predicted"/>
<dbReference type="WBParaSite" id="EgrG_001131900">
    <property type="protein sequence ID" value="EgrG_001131900"/>
    <property type="gene ID" value="EgrG_001131900"/>
</dbReference>
<organism evidence="1">
    <name type="scientific">Echinococcus granulosus</name>
    <name type="common">Hydatid tapeworm</name>
    <dbReference type="NCBI Taxonomy" id="6210"/>
    <lineage>
        <taxon>Eukaryota</taxon>
        <taxon>Metazoa</taxon>
        <taxon>Spiralia</taxon>
        <taxon>Lophotrochozoa</taxon>
        <taxon>Platyhelminthes</taxon>
        <taxon>Cestoda</taxon>
        <taxon>Eucestoda</taxon>
        <taxon>Cyclophyllidea</taxon>
        <taxon>Taeniidae</taxon>
        <taxon>Echinococcus</taxon>
        <taxon>Echinococcus granulosus group</taxon>
    </lineage>
</organism>
<evidence type="ECO:0000313" key="1">
    <source>
        <dbReference type="EMBL" id="CDS20636.1"/>
    </source>
</evidence>
<dbReference type="Proteomes" id="UP000492820">
    <property type="component" value="Unassembled WGS sequence"/>
</dbReference>
<protein>
    <submittedName>
        <fullName evidence="1 3">Expressed protein</fullName>
    </submittedName>
</protein>
<gene>
    <name evidence="1" type="ORF">EgrG_001131900</name>
</gene>
<name>A0A068WKI9_ECHGR</name>
<accession>A0A068WKI9</accession>
<dbReference type="AlphaFoldDB" id="A0A068WKI9"/>
<dbReference type="EMBL" id="LK028581">
    <property type="protein sequence ID" value="CDS20636.1"/>
    <property type="molecule type" value="Genomic_DNA"/>
</dbReference>
<reference evidence="1 2" key="1">
    <citation type="journal article" date="2013" name="Nature">
        <title>The genomes of four tapeworm species reveal adaptations to parasitism.</title>
        <authorList>
            <person name="Tsai I.J."/>
            <person name="Zarowiecki M."/>
            <person name="Holroyd N."/>
            <person name="Garciarrubio A."/>
            <person name="Sanchez-Flores A."/>
            <person name="Brooks K.L."/>
            <person name="Tracey A."/>
            <person name="Bobes R.J."/>
            <person name="Fragoso G."/>
            <person name="Sciutto E."/>
            <person name="Aslett M."/>
            <person name="Beasley H."/>
            <person name="Bennett H.M."/>
            <person name="Cai J."/>
            <person name="Camicia F."/>
            <person name="Clark R."/>
            <person name="Cucher M."/>
            <person name="De Silva N."/>
            <person name="Day T.A."/>
            <person name="Deplazes P."/>
            <person name="Estrada K."/>
            <person name="Fernandez C."/>
            <person name="Holland P.W."/>
            <person name="Hou J."/>
            <person name="Hu S."/>
            <person name="Huckvale T."/>
            <person name="Hung S.S."/>
            <person name="Kamenetzky L."/>
            <person name="Keane J.A."/>
            <person name="Kiss F."/>
            <person name="Koziol U."/>
            <person name="Lambert O."/>
            <person name="Liu K."/>
            <person name="Luo X."/>
            <person name="Luo Y."/>
            <person name="Macchiaroli N."/>
            <person name="Nichol S."/>
            <person name="Paps J."/>
            <person name="Parkinson J."/>
            <person name="Pouchkina-Stantcheva N."/>
            <person name="Riddiford N."/>
            <person name="Rosenzvit M."/>
            <person name="Salinas G."/>
            <person name="Wasmuth J.D."/>
            <person name="Zamanian M."/>
            <person name="Zheng Y."/>
            <person name="Cai X."/>
            <person name="Soberon X."/>
            <person name="Olson P.D."/>
            <person name="Laclette J.P."/>
            <person name="Brehm K."/>
            <person name="Berriman M."/>
            <person name="Garciarrubio A."/>
            <person name="Bobes R.J."/>
            <person name="Fragoso G."/>
            <person name="Sanchez-Flores A."/>
            <person name="Estrada K."/>
            <person name="Cevallos M.A."/>
            <person name="Morett E."/>
            <person name="Gonzalez V."/>
            <person name="Portillo T."/>
            <person name="Ochoa-Leyva A."/>
            <person name="Jose M.V."/>
            <person name="Sciutto E."/>
            <person name="Landa A."/>
            <person name="Jimenez L."/>
            <person name="Valdes V."/>
            <person name="Carrero J.C."/>
            <person name="Larralde C."/>
            <person name="Morales-Montor J."/>
            <person name="Limon-Lason J."/>
            <person name="Soberon X."/>
            <person name="Laclette J.P."/>
        </authorList>
    </citation>
    <scope>NUCLEOTIDE SEQUENCE [LARGE SCALE GENOMIC DNA]</scope>
</reference>
<reference evidence="1" key="2">
    <citation type="submission" date="2014-06" db="EMBL/GenBank/DDBJ databases">
        <authorList>
            <person name="Aslett M."/>
        </authorList>
    </citation>
    <scope>NUCLEOTIDE SEQUENCE</scope>
</reference>
<reference evidence="3" key="3">
    <citation type="submission" date="2020-10" db="UniProtKB">
        <authorList>
            <consortium name="WormBaseParasite"/>
        </authorList>
    </citation>
    <scope>IDENTIFICATION</scope>
</reference>
<evidence type="ECO:0000313" key="3">
    <source>
        <dbReference type="WBParaSite" id="EgrG_001131900"/>
    </source>
</evidence>